<evidence type="ECO:0000259" key="22">
    <source>
        <dbReference type="Pfam" id="PF04389"/>
    </source>
</evidence>
<sequence length="456" mass="49831">MRKKIFFAFLLFPFLTRAQQATDSTFLKQLADNVLTQGQAYTLLHQLTKQIGGRLAGSPQFMQAVLWGEKVMKAAGADSVYLQPCMVPHWVRGGKDKAVITQMGNRKVQKSLSVTALGNSLGTPKGGITASVLAVKNFEELEARKNEAKGKIVFFNYPFNPTYIVPGRAYGETGVYRRNGASIAAKYGAVGVVIRSLSGSTDNNAHTGVMAYNDSFPKIPAAALGLIDADSLYAWCQRMPVQLHLETYGHFLPDTVGYNVVGVLRGTELPHQYITVGGHLDSWDEGEGAHDDGAGIVQTIEILRAFKALGYRPKHSMHFVLFANEENGMRGGNEYARVAAQQSDEPIFALESDEGGFTPRGFGCSTNAEKLALIRSWIPLLQPYGTDVINANGGGADIGPLVRHFHIPACGLMPDNQRYFDIHHTKADVFEAVNKRELLLGAINMAGLVYLVDKYF</sequence>
<evidence type="ECO:0000256" key="16">
    <source>
        <dbReference type="ARBA" id="ARBA00023145"/>
    </source>
</evidence>
<evidence type="ECO:0000256" key="1">
    <source>
        <dbReference type="ARBA" id="ARBA00004240"/>
    </source>
</evidence>
<evidence type="ECO:0000256" key="20">
    <source>
        <dbReference type="ARBA" id="ARBA00033328"/>
    </source>
</evidence>
<evidence type="ECO:0000256" key="14">
    <source>
        <dbReference type="ARBA" id="ARBA00023034"/>
    </source>
</evidence>
<evidence type="ECO:0000256" key="3">
    <source>
        <dbReference type="ARBA" id="ARBA00004555"/>
    </source>
</evidence>
<dbReference type="OrthoDB" id="9769665at2"/>
<evidence type="ECO:0000256" key="6">
    <source>
        <dbReference type="ARBA" id="ARBA00022525"/>
    </source>
</evidence>
<gene>
    <name evidence="23" type="ORF">LX80_02800</name>
</gene>
<evidence type="ECO:0000256" key="18">
    <source>
        <dbReference type="ARBA" id="ARBA00023228"/>
    </source>
</evidence>
<evidence type="ECO:0000256" key="5">
    <source>
        <dbReference type="ARBA" id="ARBA00014116"/>
    </source>
</evidence>
<dbReference type="GO" id="GO:0005764">
    <property type="term" value="C:lysosome"/>
    <property type="evidence" value="ECO:0007669"/>
    <property type="project" value="UniProtKB-SubCell"/>
</dbReference>
<keyword evidence="12" id="KW-0256">Endoplasmic reticulum</keyword>
<evidence type="ECO:0000313" key="23">
    <source>
        <dbReference type="EMBL" id="PZX59460.1"/>
    </source>
</evidence>
<dbReference type="Pfam" id="PF04389">
    <property type="entry name" value="Peptidase_M28"/>
    <property type="match status" value="1"/>
</dbReference>
<dbReference type="RefSeq" id="WP_111297276.1">
    <property type="nucleotide sequence ID" value="NZ_QKZV01000014.1"/>
</dbReference>
<evidence type="ECO:0000256" key="19">
    <source>
        <dbReference type="ARBA" id="ARBA00025833"/>
    </source>
</evidence>
<evidence type="ECO:0000256" key="13">
    <source>
        <dbReference type="ARBA" id="ARBA00022833"/>
    </source>
</evidence>
<evidence type="ECO:0000256" key="12">
    <source>
        <dbReference type="ARBA" id="ARBA00022824"/>
    </source>
</evidence>
<dbReference type="Proteomes" id="UP000249720">
    <property type="component" value="Unassembled WGS sequence"/>
</dbReference>
<dbReference type="InterPro" id="IPR007484">
    <property type="entry name" value="Peptidase_M28"/>
</dbReference>
<dbReference type="EMBL" id="QKZV01000014">
    <property type="protein sequence ID" value="PZX59460.1"/>
    <property type="molecule type" value="Genomic_DNA"/>
</dbReference>
<name>A0A2W7RLT9_9BACT</name>
<keyword evidence="15" id="KW-0482">Metalloprotease</keyword>
<dbReference type="PANTHER" id="PTHR12053">
    <property type="entry name" value="PROTEASE FAMILY M28 PLASMA GLUTAMATE CARBOXYPEPTIDASE-RELATED"/>
    <property type="match status" value="1"/>
</dbReference>
<dbReference type="InterPro" id="IPR039866">
    <property type="entry name" value="CPQ"/>
</dbReference>
<organism evidence="23 24">
    <name type="scientific">Hydrotalea sandarakina</name>
    <dbReference type="NCBI Taxonomy" id="1004304"/>
    <lineage>
        <taxon>Bacteria</taxon>
        <taxon>Pseudomonadati</taxon>
        <taxon>Bacteroidota</taxon>
        <taxon>Chitinophagia</taxon>
        <taxon>Chitinophagales</taxon>
        <taxon>Chitinophagaceae</taxon>
        <taxon>Hydrotalea</taxon>
    </lineage>
</organism>
<keyword evidence="7" id="KW-0121">Carboxypeptidase</keyword>
<evidence type="ECO:0000256" key="8">
    <source>
        <dbReference type="ARBA" id="ARBA00022670"/>
    </source>
</evidence>
<dbReference type="GO" id="GO:0004180">
    <property type="term" value="F:carboxypeptidase activity"/>
    <property type="evidence" value="ECO:0007669"/>
    <property type="project" value="UniProtKB-KW"/>
</dbReference>
<evidence type="ECO:0000256" key="9">
    <source>
        <dbReference type="ARBA" id="ARBA00022723"/>
    </source>
</evidence>
<dbReference type="AlphaFoldDB" id="A0A2W7RLT9"/>
<accession>A0A2W7RLT9</accession>
<dbReference type="Gene3D" id="3.50.30.30">
    <property type="match status" value="1"/>
</dbReference>
<evidence type="ECO:0000256" key="11">
    <source>
        <dbReference type="ARBA" id="ARBA00022801"/>
    </source>
</evidence>
<comment type="subcellular location">
    <subcellularLocation>
        <location evidence="1">Endoplasmic reticulum</location>
    </subcellularLocation>
    <subcellularLocation>
        <location evidence="3">Golgi apparatus</location>
    </subcellularLocation>
    <subcellularLocation>
        <location evidence="2">Lysosome</location>
    </subcellularLocation>
    <subcellularLocation>
        <location evidence="4">Secreted</location>
    </subcellularLocation>
</comment>
<comment type="caution">
    <text evidence="23">The sequence shown here is derived from an EMBL/GenBank/DDBJ whole genome shotgun (WGS) entry which is preliminary data.</text>
</comment>
<dbReference type="Gene3D" id="3.40.630.10">
    <property type="entry name" value="Zn peptidases"/>
    <property type="match status" value="1"/>
</dbReference>
<evidence type="ECO:0000256" key="2">
    <source>
        <dbReference type="ARBA" id="ARBA00004371"/>
    </source>
</evidence>
<evidence type="ECO:0000256" key="15">
    <source>
        <dbReference type="ARBA" id="ARBA00023049"/>
    </source>
</evidence>
<feature type="domain" description="Peptidase M28" evidence="22">
    <location>
        <begin position="259"/>
        <end position="438"/>
    </location>
</feature>
<keyword evidence="18" id="KW-0458">Lysosome</keyword>
<evidence type="ECO:0000256" key="10">
    <source>
        <dbReference type="ARBA" id="ARBA00022729"/>
    </source>
</evidence>
<dbReference type="GO" id="GO:0070573">
    <property type="term" value="F:metallodipeptidase activity"/>
    <property type="evidence" value="ECO:0007669"/>
    <property type="project" value="InterPro"/>
</dbReference>
<dbReference type="GO" id="GO:0006508">
    <property type="term" value="P:proteolysis"/>
    <property type="evidence" value="ECO:0007669"/>
    <property type="project" value="UniProtKB-KW"/>
</dbReference>
<dbReference type="GO" id="GO:0046872">
    <property type="term" value="F:metal ion binding"/>
    <property type="evidence" value="ECO:0007669"/>
    <property type="project" value="UniProtKB-KW"/>
</dbReference>
<dbReference type="PANTHER" id="PTHR12053:SF3">
    <property type="entry name" value="CARBOXYPEPTIDASE Q"/>
    <property type="match status" value="1"/>
</dbReference>
<keyword evidence="11" id="KW-0378">Hydrolase</keyword>
<keyword evidence="9" id="KW-0479">Metal-binding</keyword>
<keyword evidence="8" id="KW-0645">Protease</keyword>
<comment type="subunit">
    <text evidence="19">Homodimer. The monomeric form is inactive while the homodimer is active.</text>
</comment>
<evidence type="ECO:0000313" key="24">
    <source>
        <dbReference type="Proteomes" id="UP000249720"/>
    </source>
</evidence>
<evidence type="ECO:0000256" key="17">
    <source>
        <dbReference type="ARBA" id="ARBA00023180"/>
    </source>
</evidence>
<evidence type="ECO:0000256" key="4">
    <source>
        <dbReference type="ARBA" id="ARBA00004613"/>
    </source>
</evidence>
<keyword evidence="6" id="KW-0964">Secreted</keyword>
<proteinExistence type="predicted"/>
<feature type="chain" id="PRO_5016158480" description="Carboxypeptidase Q" evidence="21">
    <location>
        <begin position="19"/>
        <end position="456"/>
    </location>
</feature>
<keyword evidence="13" id="KW-0862">Zinc</keyword>
<keyword evidence="16" id="KW-0865">Zymogen</keyword>
<keyword evidence="17" id="KW-0325">Glycoprotein</keyword>
<feature type="signal peptide" evidence="21">
    <location>
        <begin position="1"/>
        <end position="18"/>
    </location>
</feature>
<protein>
    <recommendedName>
        <fullName evidence="5">Carboxypeptidase Q</fullName>
    </recommendedName>
    <alternativeName>
        <fullName evidence="20">Plasma glutamate carboxypeptidase</fullName>
    </alternativeName>
</protein>
<evidence type="ECO:0000256" key="21">
    <source>
        <dbReference type="SAM" id="SignalP"/>
    </source>
</evidence>
<keyword evidence="24" id="KW-1185">Reference proteome</keyword>
<dbReference type="GO" id="GO:0005576">
    <property type="term" value="C:extracellular region"/>
    <property type="evidence" value="ECO:0007669"/>
    <property type="project" value="UniProtKB-SubCell"/>
</dbReference>
<dbReference type="SUPFAM" id="SSF53187">
    <property type="entry name" value="Zn-dependent exopeptidases"/>
    <property type="match status" value="1"/>
</dbReference>
<reference evidence="23 24" key="1">
    <citation type="submission" date="2018-06" db="EMBL/GenBank/DDBJ databases">
        <title>Genomic Encyclopedia of Archaeal and Bacterial Type Strains, Phase II (KMG-II): from individual species to whole genera.</title>
        <authorList>
            <person name="Goeker M."/>
        </authorList>
    </citation>
    <scope>NUCLEOTIDE SEQUENCE [LARGE SCALE GENOMIC DNA]</scope>
    <source>
        <strain evidence="23 24">DSM 23241</strain>
    </source>
</reference>
<evidence type="ECO:0000256" key="7">
    <source>
        <dbReference type="ARBA" id="ARBA00022645"/>
    </source>
</evidence>
<keyword evidence="10 21" id="KW-0732">Signal</keyword>
<keyword evidence="14" id="KW-0333">Golgi apparatus</keyword>